<gene>
    <name evidence="2" type="ORF">HMPREF9103_02356</name>
</gene>
<dbReference type="Proteomes" id="UP000004625">
    <property type="component" value="Unassembled WGS sequence"/>
</dbReference>
<dbReference type="eggNOG" id="COG1409">
    <property type="taxonomic scope" value="Bacteria"/>
</dbReference>
<comment type="caution">
    <text evidence="2">The sequence shown here is derived from an EMBL/GenBank/DDBJ whole genome shotgun (WGS) entry which is preliminary data.</text>
</comment>
<feature type="domain" description="Calcineurin-like phosphoesterase" evidence="1">
    <location>
        <begin position="10"/>
        <end position="251"/>
    </location>
</feature>
<dbReference type="PANTHER" id="PTHR36492:SF2">
    <property type="entry name" value="[ACYL-CARRIER-PROTEIN] PHOSPHODIESTERASE PPTH"/>
    <property type="match status" value="1"/>
</dbReference>
<dbReference type="Gene3D" id="3.60.21.10">
    <property type="match status" value="1"/>
</dbReference>
<dbReference type="SUPFAM" id="SSF56300">
    <property type="entry name" value="Metallo-dependent phosphatases"/>
    <property type="match status" value="1"/>
</dbReference>
<dbReference type="HOGENOM" id="CLU_077420_1_0_9"/>
<dbReference type="STRING" id="797515.HMPREF9103_02356"/>
<dbReference type="PATRIC" id="fig|797515.3.peg.2126"/>
<protein>
    <submittedName>
        <fullName evidence="2">Putative phosphoesterase</fullName>
    </submittedName>
</protein>
<dbReference type="GO" id="GO:0016787">
    <property type="term" value="F:hydrolase activity"/>
    <property type="evidence" value="ECO:0007669"/>
    <property type="project" value="InterPro"/>
</dbReference>
<dbReference type="PANTHER" id="PTHR36492">
    <property type="match status" value="1"/>
</dbReference>
<accession>G9ZRJ5</accession>
<sequence length="291" mass="34377">MIKEGVGDRMRIGFVSDLHIDFNRRYNFVTVLTQLVHDMRLDQLVIMGDSANGLARNLAFYEQLQNQLPVPFWTLIGNHDLYVSAPREKSVTDIQRASRHAYRELDRLPTALTRHPIVTNHWLITGINGWYDYTFAKHYDERYLSRYANNVIAKHVWPDQLYINGNQIDARRDRDWVTRQMFEWQHQINGMVLGSRKLLVASHMLPTKRLARQMPIPLYDRFLYQLGSERYRELFEQNHVKIALSGHSHMPMKLTNHGIYYQNLSLGYDFQWQNAADALGELKRVMFVLED</sequence>
<dbReference type="EMBL" id="AGEY01000181">
    <property type="protein sequence ID" value="EHL96513.1"/>
    <property type="molecule type" value="Genomic_DNA"/>
</dbReference>
<dbReference type="RefSeq" id="WP_008214207.1">
    <property type="nucleotide sequence ID" value="NZ_JH415053.1"/>
</dbReference>
<organism evidence="2 3">
    <name type="scientific">Lentilactobacillus parafarraginis F0439</name>
    <dbReference type="NCBI Taxonomy" id="797515"/>
    <lineage>
        <taxon>Bacteria</taxon>
        <taxon>Bacillati</taxon>
        <taxon>Bacillota</taxon>
        <taxon>Bacilli</taxon>
        <taxon>Lactobacillales</taxon>
        <taxon>Lactobacillaceae</taxon>
        <taxon>Lentilactobacillus</taxon>
    </lineage>
</organism>
<reference evidence="2 3" key="1">
    <citation type="submission" date="2011-09" db="EMBL/GenBank/DDBJ databases">
        <authorList>
            <person name="Weinstock G."/>
            <person name="Sodergren E."/>
            <person name="Clifton S."/>
            <person name="Fulton L."/>
            <person name="Fulton B."/>
            <person name="Courtney L."/>
            <person name="Fronick C."/>
            <person name="Harrison M."/>
            <person name="Strong C."/>
            <person name="Farmer C."/>
            <person name="Delahaunty K."/>
            <person name="Markovic C."/>
            <person name="Hall O."/>
            <person name="Minx P."/>
            <person name="Tomlinson C."/>
            <person name="Mitreva M."/>
            <person name="Hou S."/>
            <person name="Chen J."/>
            <person name="Wollam A."/>
            <person name="Pepin K.H."/>
            <person name="Johnson M."/>
            <person name="Bhonagiri V."/>
            <person name="Zhang X."/>
            <person name="Suruliraj S."/>
            <person name="Warren W."/>
            <person name="Chinwalla A."/>
            <person name="Mardis E.R."/>
            <person name="Wilson R.K."/>
        </authorList>
    </citation>
    <scope>NUCLEOTIDE SEQUENCE [LARGE SCALE GENOMIC DNA]</scope>
    <source>
        <strain evidence="2 3">F0439</strain>
    </source>
</reference>
<dbReference type="InterPro" id="IPR029052">
    <property type="entry name" value="Metallo-depent_PP-like"/>
</dbReference>
<dbReference type="InterPro" id="IPR004843">
    <property type="entry name" value="Calcineurin-like_PHP"/>
</dbReference>
<evidence type="ECO:0000259" key="1">
    <source>
        <dbReference type="Pfam" id="PF00149"/>
    </source>
</evidence>
<keyword evidence="3" id="KW-1185">Reference proteome</keyword>
<dbReference type="Pfam" id="PF00149">
    <property type="entry name" value="Metallophos"/>
    <property type="match status" value="1"/>
</dbReference>
<proteinExistence type="predicted"/>
<dbReference type="CDD" id="cd00838">
    <property type="entry name" value="MPP_superfamily"/>
    <property type="match status" value="1"/>
</dbReference>
<name>G9ZRJ5_9LACO</name>
<evidence type="ECO:0000313" key="2">
    <source>
        <dbReference type="EMBL" id="EHL96513.1"/>
    </source>
</evidence>
<evidence type="ECO:0000313" key="3">
    <source>
        <dbReference type="Proteomes" id="UP000004625"/>
    </source>
</evidence>
<dbReference type="AlphaFoldDB" id="G9ZRJ5"/>
<dbReference type="InterPro" id="IPR052963">
    <property type="entry name" value="Pantetheine_PDE"/>
</dbReference>